<name>A0A3M8P8P3_9BACL</name>
<feature type="transmembrane region" description="Helical" evidence="1">
    <location>
        <begin position="33"/>
        <end position="51"/>
    </location>
</feature>
<keyword evidence="3" id="KW-1185">Reference proteome</keyword>
<dbReference type="Proteomes" id="UP000275473">
    <property type="component" value="Unassembled WGS sequence"/>
</dbReference>
<evidence type="ECO:0000313" key="2">
    <source>
        <dbReference type="EMBL" id="RNF40037.1"/>
    </source>
</evidence>
<evidence type="ECO:0000256" key="1">
    <source>
        <dbReference type="SAM" id="Phobius"/>
    </source>
</evidence>
<keyword evidence="1" id="KW-0472">Membrane</keyword>
<sequence>MKEDVPMPKFIHYIVIILCIVLVFFLYNRALGSIPFLILSFYLFYFGWKQLGGRKKKTR</sequence>
<keyword evidence="1" id="KW-1133">Transmembrane helix</keyword>
<evidence type="ECO:0000313" key="3">
    <source>
        <dbReference type="Proteomes" id="UP000275473"/>
    </source>
</evidence>
<organism evidence="2 3">
    <name type="scientific">Planococcus salinus</name>
    <dbReference type="NCBI Taxonomy" id="1848460"/>
    <lineage>
        <taxon>Bacteria</taxon>
        <taxon>Bacillati</taxon>
        <taxon>Bacillota</taxon>
        <taxon>Bacilli</taxon>
        <taxon>Bacillales</taxon>
        <taxon>Caryophanaceae</taxon>
        <taxon>Planococcus</taxon>
    </lineage>
</organism>
<dbReference type="EMBL" id="RIAX01000003">
    <property type="protein sequence ID" value="RNF40037.1"/>
    <property type="molecule type" value="Genomic_DNA"/>
</dbReference>
<dbReference type="AlphaFoldDB" id="A0A3M8P8P3"/>
<reference evidence="2 3" key="1">
    <citation type="journal article" date="2018" name="Int. J. Syst. Evol. Microbiol.">
        <title>Planococcus salinus sp. nov., a moderately halophilic bacterium isolated from a saline-alkali soil.</title>
        <authorList>
            <person name="Gan L."/>
        </authorList>
    </citation>
    <scope>NUCLEOTIDE SEQUENCE [LARGE SCALE GENOMIC DNA]</scope>
    <source>
        <strain evidence="2 3">LCB217</strain>
    </source>
</reference>
<feature type="transmembrane region" description="Helical" evidence="1">
    <location>
        <begin position="10"/>
        <end position="27"/>
    </location>
</feature>
<protein>
    <submittedName>
        <fullName evidence="2">Uncharacterized protein</fullName>
    </submittedName>
</protein>
<accession>A0A3M8P8P3</accession>
<comment type="caution">
    <text evidence="2">The sequence shown here is derived from an EMBL/GenBank/DDBJ whole genome shotgun (WGS) entry which is preliminary data.</text>
</comment>
<proteinExistence type="predicted"/>
<keyword evidence="1" id="KW-0812">Transmembrane</keyword>
<gene>
    <name evidence="2" type="ORF">EEX84_05210</name>
</gene>